<dbReference type="Pfam" id="PF20241">
    <property type="entry name" value="DUF6598"/>
    <property type="match status" value="1"/>
</dbReference>
<proteinExistence type="predicted"/>
<protein>
    <recommendedName>
        <fullName evidence="2">DUF6598 domain-containing protein</fullName>
    </recommendedName>
</protein>
<dbReference type="InterPro" id="IPR046533">
    <property type="entry name" value="DUF6598"/>
</dbReference>
<dbReference type="Proteomes" id="UP001054889">
    <property type="component" value="Unassembled WGS sequence"/>
</dbReference>
<dbReference type="PANTHER" id="PTHR33065:SF95">
    <property type="entry name" value="OS07G0646300 PROTEIN"/>
    <property type="match status" value="1"/>
</dbReference>
<keyword evidence="1" id="KW-0472">Membrane</keyword>
<evidence type="ECO:0000259" key="2">
    <source>
        <dbReference type="Pfam" id="PF20241"/>
    </source>
</evidence>
<dbReference type="AlphaFoldDB" id="A0AAV5CXM3"/>
<keyword evidence="1" id="KW-0812">Transmembrane</keyword>
<gene>
    <name evidence="3" type="primary">ga20212</name>
    <name evidence="3" type="ORF">PR202_ga20212</name>
</gene>
<evidence type="ECO:0000313" key="3">
    <source>
        <dbReference type="EMBL" id="GJN02826.1"/>
    </source>
</evidence>
<comment type="caution">
    <text evidence="3">The sequence shown here is derived from an EMBL/GenBank/DDBJ whole genome shotgun (WGS) entry which is preliminary data.</text>
</comment>
<keyword evidence="1" id="KW-1133">Transmembrane helix</keyword>
<organism evidence="3 4">
    <name type="scientific">Eleusine coracana subsp. coracana</name>
    <dbReference type="NCBI Taxonomy" id="191504"/>
    <lineage>
        <taxon>Eukaryota</taxon>
        <taxon>Viridiplantae</taxon>
        <taxon>Streptophyta</taxon>
        <taxon>Embryophyta</taxon>
        <taxon>Tracheophyta</taxon>
        <taxon>Spermatophyta</taxon>
        <taxon>Magnoliopsida</taxon>
        <taxon>Liliopsida</taxon>
        <taxon>Poales</taxon>
        <taxon>Poaceae</taxon>
        <taxon>PACMAD clade</taxon>
        <taxon>Chloridoideae</taxon>
        <taxon>Cynodonteae</taxon>
        <taxon>Eleusininae</taxon>
        <taxon>Eleusine</taxon>
    </lineage>
</organism>
<feature type="domain" description="DUF6598" evidence="2">
    <location>
        <begin position="175"/>
        <end position="225"/>
    </location>
</feature>
<dbReference type="EMBL" id="BQKI01000009">
    <property type="protein sequence ID" value="GJN02826.1"/>
    <property type="molecule type" value="Genomic_DNA"/>
</dbReference>
<name>A0AAV5CXM3_ELECO</name>
<evidence type="ECO:0000313" key="4">
    <source>
        <dbReference type="Proteomes" id="UP001054889"/>
    </source>
</evidence>
<reference evidence="3" key="2">
    <citation type="submission" date="2021-12" db="EMBL/GenBank/DDBJ databases">
        <title>Resequencing data analysis of finger millet.</title>
        <authorList>
            <person name="Hatakeyama M."/>
            <person name="Aluri S."/>
            <person name="Balachadran M.T."/>
            <person name="Sivarajan S.R."/>
            <person name="Poveda L."/>
            <person name="Shimizu-Inatsugi R."/>
            <person name="Schlapbach R."/>
            <person name="Sreeman S.M."/>
            <person name="Shimizu K.K."/>
        </authorList>
    </citation>
    <scope>NUCLEOTIDE SEQUENCE</scope>
</reference>
<dbReference type="PANTHER" id="PTHR33065">
    <property type="entry name" value="OS07G0486400 PROTEIN"/>
    <property type="match status" value="1"/>
</dbReference>
<evidence type="ECO:0000256" key="1">
    <source>
        <dbReference type="SAM" id="Phobius"/>
    </source>
</evidence>
<reference evidence="3" key="1">
    <citation type="journal article" date="2018" name="DNA Res.">
        <title>Multiple hybrid de novo genome assembly of finger millet, an orphan allotetraploid crop.</title>
        <authorList>
            <person name="Hatakeyama M."/>
            <person name="Aluri S."/>
            <person name="Balachadran M.T."/>
            <person name="Sivarajan S.R."/>
            <person name="Patrignani A."/>
            <person name="Gruter S."/>
            <person name="Poveda L."/>
            <person name="Shimizu-Inatsugi R."/>
            <person name="Baeten J."/>
            <person name="Francoijs K.J."/>
            <person name="Nataraja K.N."/>
            <person name="Reddy Y.A.N."/>
            <person name="Phadnis S."/>
            <person name="Ravikumar R.L."/>
            <person name="Schlapbach R."/>
            <person name="Sreeman S.M."/>
            <person name="Shimizu K.K."/>
        </authorList>
    </citation>
    <scope>NUCLEOTIDE SEQUENCE</scope>
</reference>
<feature type="transmembrane region" description="Helical" evidence="1">
    <location>
        <begin position="260"/>
        <end position="281"/>
    </location>
</feature>
<accession>A0AAV5CXM3</accession>
<keyword evidence="4" id="KW-1185">Reference proteome</keyword>
<sequence length="304" mass="33495">MLLCDRFSCGHRNMAIISRLKGDEYGKSYRIPISFASISIIPKGSEHSAVIQSTENSEKKKSLETRGKDAYRGQNVSLTDCGDDGWSTIKDSTAETIVFGEDKEVSDDNEYPVTNVLARSRHRDGSIYRDMDSWWKEEYHIANRNETGLEAMMLSDPADCRIGNGFCRRHIAGPMLQIFSLELAEIHMDGGSLELYGYVAVRDDLDPLLNYVVNISRDDPIIVEQAIARARDHVIGAGPGRPSGKRRAVVDPVVNAASPVGGNVVLLFMAVAFAFVLYDYFISVAAAARAPAVERPVGAVRHGR</sequence>